<dbReference type="OrthoDB" id="3684380at2"/>
<dbReference type="EMBL" id="MCGQ01000014">
    <property type="protein sequence ID" value="OXY95061.1"/>
    <property type="molecule type" value="Genomic_DNA"/>
</dbReference>
<dbReference type="AlphaFoldDB" id="A0A233SHF0"/>
<reference evidence="2 3" key="1">
    <citation type="submission" date="2016-07" db="EMBL/GenBank/DDBJ databases">
        <title>Draft genome of Streptomyces diastatochromogenes.</title>
        <authorList>
            <person name="Podduturi R."/>
            <person name="Lukassen M.B."/>
            <person name="Clausen N."/>
            <person name="Nielsen J.L."/>
            <person name="Jorgensen N.O."/>
        </authorList>
    </citation>
    <scope>NUCLEOTIDE SEQUENCE [LARGE SCALE GENOMIC DNA]</scope>
    <source>
        <strain evidence="2 3">DSM 40608</strain>
    </source>
</reference>
<feature type="transmembrane region" description="Helical" evidence="1">
    <location>
        <begin position="41"/>
        <end position="60"/>
    </location>
</feature>
<dbReference type="Proteomes" id="UP000215483">
    <property type="component" value="Unassembled WGS sequence"/>
</dbReference>
<proteinExistence type="predicted"/>
<keyword evidence="1" id="KW-0812">Transmembrane</keyword>
<keyword evidence="3" id="KW-1185">Reference proteome</keyword>
<protein>
    <submittedName>
        <fullName evidence="2">Uncharacterized protein</fullName>
    </submittedName>
</protein>
<name>A0A233SHF0_STRDA</name>
<comment type="caution">
    <text evidence="2">The sequence shown here is derived from an EMBL/GenBank/DDBJ whole genome shotgun (WGS) entry which is preliminary data.</text>
</comment>
<feature type="transmembrane region" description="Helical" evidence="1">
    <location>
        <begin position="100"/>
        <end position="119"/>
    </location>
</feature>
<keyword evidence="1" id="KW-1133">Transmembrane helix</keyword>
<gene>
    <name evidence="2" type="ORF">BEK98_18060</name>
</gene>
<keyword evidence="1" id="KW-0472">Membrane</keyword>
<sequence length="131" mass="13893">MLSGLTQIALGAATGFPYALAVTDADRLRRAGIKAPQRIRQFHLDLIIMGSLVAMAGTAVPDMPRWVAAPLVVGGWTNALSFVPPALAPEAEQHPVYRSAVAASFATTAFAWVALAAVTRRRLRAASRRTA</sequence>
<evidence type="ECO:0000256" key="1">
    <source>
        <dbReference type="SAM" id="Phobius"/>
    </source>
</evidence>
<evidence type="ECO:0000313" key="3">
    <source>
        <dbReference type="Proteomes" id="UP000215483"/>
    </source>
</evidence>
<organism evidence="2 3">
    <name type="scientific">Streptomyces diastatochromogenes</name>
    <dbReference type="NCBI Taxonomy" id="42236"/>
    <lineage>
        <taxon>Bacteria</taxon>
        <taxon>Bacillati</taxon>
        <taxon>Actinomycetota</taxon>
        <taxon>Actinomycetes</taxon>
        <taxon>Kitasatosporales</taxon>
        <taxon>Streptomycetaceae</taxon>
        <taxon>Streptomyces</taxon>
    </lineage>
</organism>
<accession>A0A233SHF0</accession>
<evidence type="ECO:0000313" key="2">
    <source>
        <dbReference type="EMBL" id="OXY95061.1"/>
    </source>
</evidence>